<organism evidence="1 2">
    <name type="scientific">Henningerozyma blattae (strain ATCC 34711 / CBS 6284 / DSM 70876 / NBRC 10599 / NRRL Y-10934 / UCD 77-7)</name>
    <name type="common">Yeast</name>
    <name type="synonym">Tetrapisispora blattae</name>
    <dbReference type="NCBI Taxonomy" id="1071380"/>
    <lineage>
        <taxon>Eukaryota</taxon>
        <taxon>Fungi</taxon>
        <taxon>Dikarya</taxon>
        <taxon>Ascomycota</taxon>
        <taxon>Saccharomycotina</taxon>
        <taxon>Saccharomycetes</taxon>
        <taxon>Saccharomycetales</taxon>
        <taxon>Saccharomycetaceae</taxon>
        <taxon>Henningerozyma</taxon>
    </lineage>
</organism>
<dbReference type="InterPro" id="IPR006722">
    <property type="entry name" value="Sedlin"/>
</dbReference>
<protein>
    <submittedName>
        <fullName evidence="1">Uncharacterized protein</fullName>
    </submittedName>
</protein>
<dbReference type="GO" id="GO:0034498">
    <property type="term" value="P:early endosome to Golgi transport"/>
    <property type="evidence" value="ECO:0007669"/>
    <property type="project" value="EnsemblFungi"/>
</dbReference>
<dbReference type="GO" id="GO:0065003">
    <property type="term" value="P:protein-containing complex assembly"/>
    <property type="evidence" value="ECO:0007669"/>
    <property type="project" value="EnsemblFungi"/>
</dbReference>
<evidence type="ECO:0000313" key="2">
    <source>
        <dbReference type="Proteomes" id="UP000002866"/>
    </source>
</evidence>
<dbReference type="STRING" id="1071380.I2H3C7"/>
<dbReference type="GeneID" id="14495915"/>
<dbReference type="Gene3D" id="3.30.450.70">
    <property type="match status" value="1"/>
</dbReference>
<accession>I2H3C7</accession>
<dbReference type="OMA" id="VFGMLIK"/>
<dbReference type="eggNOG" id="ENOG502S4FS">
    <property type="taxonomic scope" value="Eukaryota"/>
</dbReference>
<dbReference type="EMBL" id="HE806319">
    <property type="protein sequence ID" value="CCH60879.1"/>
    <property type="molecule type" value="Genomic_DNA"/>
</dbReference>
<reference evidence="1 2" key="1">
    <citation type="journal article" date="2011" name="Proc. Natl. Acad. Sci. U.S.A.">
        <title>Evolutionary erosion of yeast sex chromosomes by mating-type switching accidents.</title>
        <authorList>
            <person name="Gordon J.L."/>
            <person name="Armisen D."/>
            <person name="Proux-Wera E."/>
            <person name="Oheigeartaigh S.S."/>
            <person name="Byrne K.P."/>
            <person name="Wolfe K.H."/>
        </authorList>
    </citation>
    <scope>NUCLEOTIDE SEQUENCE [LARGE SCALE GENOMIC DNA]</scope>
    <source>
        <strain evidence="2">ATCC 34711 / CBS 6284 / DSM 70876 / NBRC 10599 / NRRL Y-10934 / UCD 77-7</strain>
    </source>
</reference>
<dbReference type="GO" id="GO:1990071">
    <property type="term" value="C:TRAPPII protein complex"/>
    <property type="evidence" value="ECO:0007669"/>
    <property type="project" value="EnsemblFungi"/>
</dbReference>
<dbReference type="InterPro" id="IPR011012">
    <property type="entry name" value="Longin-like_dom_sf"/>
</dbReference>
<sequence length="160" mass="18483">MQDDYKPCFVSFIDANNKPILVHVTAKYRDNIDNLLKFNVLSNMSLDYFESQLFEWSSLSKNRELKTLFNIDGSKVYGMLIKQTGLKIIIGFNQNIIDDEVKIIEVFELIRKIYVKTKCNPFLNIDLNGNLSNISNDDDDNGKNHNLAQLLDDRLSKELS</sequence>
<dbReference type="Pfam" id="PF04628">
    <property type="entry name" value="Sedlin_N"/>
    <property type="match status" value="1"/>
</dbReference>
<keyword evidence="2" id="KW-1185">Reference proteome</keyword>
<dbReference type="KEGG" id="tbl:TBLA_0D03800"/>
<dbReference type="FunCoup" id="I2H3C7">
    <property type="interactions" value="36"/>
</dbReference>
<dbReference type="GO" id="GO:0005829">
    <property type="term" value="C:cytosol"/>
    <property type="evidence" value="ECO:0007669"/>
    <property type="project" value="GOC"/>
</dbReference>
<dbReference type="RefSeq" id="XP_004180398.1">
    <property type="nucleotide sequence ID" value="XM_004180350.1"/>
</dbReference>
<dbReference type="OrthoDB" id="18320at2759"/>
<dbReference type="InParanoid" id="I2H3C7"/>
<evidence type="ECO:0000313" key="1">
    <source>
        <dbReference type="EMBL" id="CCH60879.1"/>
    </source>
</evidence>
<dbReference type="HOGENOM" id="CLU_097630_1_0_1"/>
<dbReference type="AlphaFoldDB" id="I2H3C7"/>
<dbReference type="SUPFAM" id="SSF64356">
    <property type="entry name" value="SNARE-like"/>
    <property type="match status" value="1"/>
</dbReference>
<gene>
    <name evidence="1" type="primary">TBLA0D03800</name>
    <name evidence="1" type="ORF">TBLA_0D03800</name>
</gene>
<dbReference type="GO" id="GO:0006888">
    <property type="term" value="P:endoplasmic reticulum to Golgi vesicle-mediated transport"/>
    <property type="evidence" value="ECO:0007669"/>
    <property type="project" value="InterPro"/>
</dbReference>
<proteinExistence type="predicted"/>
<dbReference type="Proteomes" id="UP000002866">
    <property type="component" value="Chromosome 4"/>
</dbReference>
<name>I2H3C7_HENB6</name>